<sequence length="336" mass="36991">MTPEEVIQLSDLGLALFQDFVYVILFLSLFGVYCLAFCISLYIYWQKSTVTGAKKVMVCVLISTFVLMLLLLVSGVAPVPGLAKYDLVMTLPGGIMEQIAAAEAESHIIVFDSIYNWLINIIVFVTDAVIAWRAWAMWIDNTKVKLTLLLLMLANICVSLADGVANSDGSSQFNQNNTITLDWVNFILSFSVNMIATCLISFRAWLYHKSTKSIFITGKWTKGERILLLLVESGAIYAVLQLLVIITTALTVRAPSSGPIAFTSTLTIQLYIAAALPFSSWFTHKTPMSKLSILQKFPRSVNNLSHSKQAQSQQVPVSLSGPEGNPSDVAFEINSV</sequence>
<feature type="transmembrane region" description="Helical" evidence="1">
    <location>
        <begin position="56"/>
        <end position="77"/>
    </location>
</feature>
<feature type="transmembrane region" description="Helical" evidence="1">
    <location>
        <begin position="114"/>
        <end position="134"/>
    </location>
</feature>
<feature type="transmembrane region" description="Helical" evidence="1">
    <location>
        <begin position="226"/>
        <end position="248"/>
    </location>
</feature>
<evidence type="ECO:0000313" key="2">
    <source>
        <dbReference type="EMBL" id="KAF9072035.1"/>
    </source>
</evidence>
<keyword evidence="1" id="KW-0472">Membrane</keyword>
<name>A0A9P5Q160_9AGAR</name>
<dbReference type="AlphaFoldDB" id="A0A9P5Q160"/>
<gene>
    <name evidence="2" type="ORF">BDP27DRAFT_1418399</name>
</gene>
<feature type="transmembrane region" description="Helical" evidence="1">
    <location>
        <begin position="186"/>
        <end position="206"/>
    </location>
</feature>
<feature type="transmembrane region" description="Helical" evidence="1">
    <location>
        <begin position="146"/>
        <end position="166"/>
    </location>
</feature>
<comment type="caution">
    <text evidence="2">The sequence shown here is derived from an EMBL/GenBank/DDBJ whole genome shotgun (WGS) entry which is preliminary data.</text>
</comment>
<dbReference type="OrthoDB" id="3259206at2759"/>
<evidence type="ECO:0000256" key="1">
    <source>
        <dbReference type="SAM" id="Phobius"/>
    </source>
</evidence>
<dbReference type="EMBL" id="JADNRY010000027">
    <property type="protein sequence ID" value="KAF9072035.1"/>
    <property type="molecule type" value="Genomic_DNA"/>
</dbReference>
<dbReference type="Proteomes" id="UP000772434">
    <property type="component" value="Unassembled WGS sequence"/>
</dbReference>
<feature type="transmembrane region" description="Helical" evidence="1">
    <location>
        <begin position="260"/>
        <end position="282"/>
    </location>
</feature>
<proteinExistence type="predicted"/>
<reference evidence="2" key="1">
    <citation type="submission" date="2020-11" db="EMBL/GenBank/DDBJ databases">
        <authorList>
            <consortium name="DOE Joint Genome Institute"/>
            <person name="Ahrendt S."/>
            <person name="Riley R."/>
            <person name="Andreopoulos W."/>
            <person name="Labutti K."/>
            <person name="Pangilinan J."/>
            <person name="Ruiz-Duenas F.J."/>
            <person name="Barrasa J.M."/>
            <person name="Sanchez-Garcia M."/>
            <person name="Camarero S."/>
            <person name="Miyauchi S."/>
            <person name="Serrano A."/>
            <person name="Linde D."/>
            <person name="Babiker R."/>
            <person name="Drula E."/>
            <person name="Ayuso-Fernandez I."/>
            <person name="Pacheco R."/>
            <person name="Padilla G."/>
            <person name="Ferreira P."/>
            <person name="Barriuso J."/>
            <person name="Kellner H."/>
            <person name="Castanera R."/>
            <person name="Alfaro M."/>
            <person name="Ramirez L."/>
            <person name="Pisabarro A.G."/>
            <person name="Kuo A."/>
            <person name="Tritt A."/>
            <person name="Lipzen A."/>
            <person name="He G."/>
            <person name="Yan M."/>
            <person name="Ng V."/>
            <person name="Cullen D."/>
            <person name="Martin F."/>
            <person name="Rosso M.-N."/>
            <person name="Henrissat B."/>
            <person name="Hibbett D."/>
            <person name="Martinez A.T."/>
            <person name="Grigoriev I.V."/>
        </authorList>
    </citation>
    <scope>NUCLEOTIDE SEQUENCE</scope>
    <source>
        <strain evidence="2">AH 40177</strain>
    </source>
</reference>
<organism evidence="2 3">
    <name type="scientific">Rhodocollybia butyracea</name>
    <dbReference type="NCBI Taxonomy" id="206335"/>
    <lineage>
        <taxon>Eukaryota</taxon>
        <taxon>Fungi</taxon>
        <taxon>Dikarya</taxon>
        <taxon>Basidiomycota</taxon>
        <taxon>Agaricomycotina</taxon>
        <taxon>Agaricomycetes</taxon>
        <taxon>Agaricomycetidae</taxon>
        <taxon>Agaricales</taxon>
        <taxon>Marasmiineae</taxon>
        <taxon>Omphalotaceae</taxon>
        <taxon>Rhodocollybia</taxon>
    </lineage>
</organism>
<protein>
    <submittedName>
        <fullName evidence="2">Uncharacterized protein</fullName>
    </submittedName>
</protein>
<keyword evidence="1" id="KW-1133">Transmembrane helix</keyword>
<accession>A0A9P5Q160</accession>
<evidence type="ECO:0000313" key="3">
    <source>
        <dbReference type="Proteomes" id="UP000772434"/>
    </source>
</evidence>
<keyword evidence="3" id="KW-1185">Reference proteome</keyword>
<keyword evidence="1" id="KW-0812">Transmembrane</keyword>
<feature type="transmembrane region" description="Helical" evidence="1">
    <location>
        <begin position="20"/>
        <end position="44"/>
    </location>
</feature>